<dbReference type="PATRIC" id="fig|1678840.3.peg.2397"/>
<sequence length="387" mass="40885">MKRIKSFVLVFLCLVLILTGCQSGSKSNKIVIGLNAELTGSVPVVGASCKNAAELAVKEINDAGGLDIKGKKYPVELLIEDNEDKAESAAAAAQKLATAGVIAMIGPNASRNAIPASVIAESSKMLMISPWSTNAKATIDEKSGSPKKYVFRAAFIDDFQGQVAAKFALDQLKTIKPAVLYDVASEYNKGIAEVYKATLEAAGITLAAFESYTSGDKDFSAQITKIVQAGADSLFLPNYYSEVPLQVQQAKKLGYEGSFIGSDSWGSAELLTLCGSDCDGSYFTTHYAADIATEKAQGFIAAYKAAYQATPDDVAALTYDSFGLLFQSLQAAGKVDREAVRNAMAAITSYEGVTGNMAFKGTGDPVKSAVVIQVTDGTFKYFQTANP</sequence>
<dbReference type="RefSeq" id="WP_082174842.1">
    <property type="nucleotide sequence ID" value="NZ_DF968181.1"/>
</dbReference>
<evidence type="ECO:0000256" key="1">
    <source>
        <dbReference type="ARBA" id="ARBA00010062"/>
    </source>
</evidence>
<dbReference type="Gene3D" id="3.40.50.2300">
    <property type="match status" value="2"/>
</dbReference>
<dbReference type="CDD" id="cd06347">
    <property type="entry name" value="PBP1_ABC_LivK_ligand_binding-like"/>
    <property type="match status" value="1"/>
</dbReference>
<evidence type="ECO:0000259" key="3">
    <source>
        <dbReference type="Pfam" id="PF13458"/>
    </source>
</evidence>
<name>A0A0S7BRM2_9CHLR</name>
<reference evidence="4" key="1">
    <citation type="journal article" date="2015" name="Genome Announc.">
        <title>Draft Genome Sequence of Anaerolineae Strain TC1, a Novel Isolate from a Methanogenic Wastewater Treatment System.</title>
        <authorList>
            <person name="Matsuura N."/>
            <person name="Tourlousse D.M."/>
            <person name="Sun L."/>
            <person name="Toyonaga M."/>
            <person name="Kuroda K."/>
            <person name="Ohashi A."/>
            <person name="Cruz R."/>
            <person name="Yamaguchi T."/>
            <person name="Sekiguchi Y."/>
        </authorList>
    </citation>
    <scope>NUCLEOTIDE SEQUENCE [LARGE SCALE GENOMIC DNA]</scope>
    <source>
        <strain evidence="4">TC1</strain>
    </source>
</reference>
<dbReference type="AlphaFoldDB" id="A0A0S7BRM2"/>
<dbReference type="InterPro" id="IPR028081">
    <property type="entry name" value="Leu-bd"/>
</dbReference>
<dbReference type="PROSITE" id="PS51257">
    <property type="entry name" value="PROKAR_LIPOPROTEIN"/>
    <property type="match status" value="1"/>
</dbReference>
<dbReference type="Pfam" id="PF13458">
    <property type="entry name" value="Peripla_BP_6"/>
    <property type="match status" value="1"/>
</dbReference>
<keyword evidence="5" id="KW-1185">Reference proteome</keyword>
<comment type="similarity">
    <text evidence="1">Belongs to the leucine-binding protein family.</text>
</comment>
<dbReference type="STRING" id="1678840.ATC1_13997"/>
<gene>
    <name evidence="4" type="ORF">ATC1_13997</name>
</gene>
<proteinExistence type="inferred from homology"/>
<dbReference type="SUPFAM" id="SSF53822">
    <property type="entry name" value="Periplasmic binding protein-like I"/>
    <property type="match status" value="1"/>
</dbReference>
<dbReference type="PANTHER" id="PTHR30483:SF6">
    <property type="entry name" value="PERIPLASMIC BINDING PROTEIN OF ABC TRANSPORTER FOR NATURAL AMINO ACIDS"/>
    <property type="match status" value="1"/>
</dbReference>
<feature type="domain" description="Leucine-binding protein" evidence="3">
    <location>
        <begin position="30"/>
        <end position="377"/>
    </location>
</feature>
<dbReference type="Proteomes" id="UP000053370">
    <property type="component" value="Unassembled WGS sequence"/>
</dbReference>
<evidence type="ECO:0000313" key="4">
    <source>
        <dbReference type="EMBL" id="GAP41015.1"/>
    </source>
</evidence>
<organism evidence="4">
    <name type="scientific">Flexilinea flocculi</name>
    <dbReference type="NCBI Taxonomy" id="1678840"/>
    <lineage>
        <taxon>Bacteria</taxon>
        <taxon>Bacillati</taxon>
        <taxon>Chloroflexota</taxon>
        <taxon>Anaerolineae</taxon>
        <taxon>Anaerolineales</taxon>
        <taxon>Anaerolineaceae</taxon>
        <taxon>Flexilinea</taxon>
    </lineage>
</organism>
<protein>
    <submittedName>
        <fullName evidence="4">ABC-type branched-chain amino acid transport system, periplasmic component</fullName>
    </submittedName>
</protein>
<dbReference type="OrthoDB" id="9783240at2"/>
<dbReference type="PANTHER" id="PTHR30483">
    <property type="entry name" value="LEUCINE-SPECIFIC-BINDING PROTEIN"/>
    <property type="match status" value="1"/>
</dbReference>
<evidence type="ECO:0000256" key="2">
    <source>
        <dbReference type="ARBA" id="ARBA00022729"/>
    </source>
</evidence>
<dbReference type="EMBL" id="DF968181">
    <property type="protein sequence ID" value="GAP41015.1"/>
    <property type="molecule type" value="Genomic_DNA"/>
</dbReference>
<evidence type="ECO:0000313" key="5">
    <source>
        <dbReference type="Proteomes" id="UP000053370"/>
    </source>
</evidence>
<dbReference type="InterPro" id="IPR051010">
    <property type="entry name" value="BCAA_transport"/>
</dbReference>
<dbReference type="InterPro" id="IPR028082">
    <property type="entry name" value="Peripla_BP_I"/>
</dbReference>
<accession>A0A0S7BRM2</accession>
<keyword evidence="2" id="KW-0732">Signal</keyword>